<dbReference type="InterPro" id="IPR052922">
    <property type="entry name" value="Cytidylate_Kinase-2"/>
</dbReference>
<keyword evidence="3" id="KW-1185">Reference proteome</keyword>
<evidence type="ECO:0000256" key="1">
    <source>
        <dbReference type="SAM" id="MobiDB-lite"/>
    </source>
</evidence>
<comment type="caution">
    <text evidence="2">The sequence shown here is derived from an EMBL/GenBank/DDBJ whole genome shotgun (WGS) entry which is preliminary data.</text>
</comment>
<dbReference type="EC" id="2.7.4.25" evidence="2"/>
<feature type="region of interest" description="Disordered" evidence="1">
    <location>
        <begin position="169"/>
        <end position="223"/>
    </location>
</feature>
<dbReference type="Gene3D" id="3.40.50.300">
    <property type="entry name" value="P-loop containing nucleotide triphosphate hydrolases"/>
    <property type="match status" value="1"/>
</dbReference>
<keyword evidence="2" id="KW-0418">Kinase</keyword>
<dbReference type="PANTHER" id="PTHR37816">
    <property type="entry name" value="YALI0E33011P"/>
    <property type="match status" value="1"/>
</dbReference>
<keyword evidence="2" id="KW-0808">Transferase</keyword>
<organism evidence="2 3">
    <name type="scientific">Tritonibacter horizontis</name>
    <dbReference type="NCBI Taxonomy" id="1768241"/>
    <lineage>
        <taxon>Bacteria</taxon>
        <taxon>Pseudomonadati</taxon>
        <taxon>Pseudomonadota</taxon>
        <taxon>Alphaproteobacteria</taxon>
        <taxon>Rhodobacterales</taxon>
        <taxon>Paracoccaceae</taxon>
        <taxon>Tritonibacter</taxon>
    </lineage>
</organism>
<gene>
    <name evidence="2" type="primary">cmk_2</name>
    <name evidence="2" type="ORF">TRIHO_31870</name>
</gene>
<dbReference type="GO" id="GO:0016301">
    <property type="term" value="F:kinase activity"/>
    <property type="evidence" value="ECO:0007669"/>
    <property type="project" value="UniProtKB-KW"/>
</dbReference>
<dbReference type="Proteomes" id="UP000068382">
    <property type="component" value="Unassembled WGS sequence"/>
</dbReference>
<protein>
    <submittedName>
        <fullName evidence="2">Cytidylate kinase</fullName>
        <ecNumber evidence="2">2.7.4.25</ecNumber>
    </submittedName>
</protein>
<dbReference type="SUPFAM" id="SSF52540">
    <property type="entry name" value="P-loop containing nucleoside triphosphate hydrolases"/>
    <property type="match status" value="1"/>
</dbReference>
<evidence type="ECO:0000313" key="3">
    <source>
        <dbReference type="Proteomes" id="UP000068382"/>
    </source>
</evidence>
<name>A0A132BUP1_9RHOB</name>
<dbReference type="EMBL" id="LPUY01000080">
    <property type="protein sequence ID" value="KUP92004.1"/>
    <property type="molecule type" value="Genomic_DNA"/>
</dbReference>
<accession>A0A132BUP1</accession>
<dbReference type="AlphaFoldDB" id="A0A132BUP1"/>
<proteinExistence type="predicted"/>
<dbReference type="InterPro" id="IPR027417">
    <property type="entry name" value="P-loop_NTPase"/>
</dbReference>
<sequence length="223" mass="24807">MQRVMILGQPGSGKSTLARKLGARTGLPVVHIDHIHWMPGWRERARQEKTRLCAEVHARPTWIFEGGHSASWPERLRRADTVIWLDVPLGLRFWRVIRRSLVYWGRSRPDMPDGCPEQFSLGFYRYIWRSRHRSRRAMADLLAAAAPSKQVYVLRTLRDVRAFLETAGPSAPAVRPAPSPVAQSAGQSAGPSAGPSANQSATHPATQSRPATDPHLLEDAGTT</sequence>
<reference evidence="2 3" key="1">
    <citation type="submission" date="2015-12" db="EMBL/GenBank/DDBJ databases">
        <title>Genome sequence of the marine Rhodobacteraceae strain O3.65, Candidatus Tritonibacter horizontis.</title>
        <authorList>
            <person name="Poehlein A."/>
            <person name="Giebel H.A."/>
            <person name="Voget S."/>
            <person name="Brinkhoff T."/>
        </authorList>
    </citation>
    <scope>NUCLEOTIDE SEQUENCE [LARGE SCALE GENOMIC DNA]</scope>
    <source>
        <strain evidence="2 3">O3.65</strain>
    </source>
</reference>
<dbReference type="PANTHER" id="PTHR37816:SF3">
    <property type="entry name" value="MODULATES DNA TOPOLOGY"/>
    <property type="match status" value="1"/>
</dbReference>
<feature type="compositionally biased region" description="Low complexity" evidence="1">
    <location>
        <begin position="169"/>
        <end position="201"/>
    </location>
</feature>
<evidence type="ECO:0000313" key="2">
    <source>
        <dbReference type="EMBL" id="KUP92004.1"/>
    </source>
</evidence>